<protein>
    <submittedName>
        <fullName evidence="2">Uncharacterized protein</fullName>
    </submittedName>
</protein>
<dbReference type="AlphaFoldDB" id="A0A9X0A9M7"/>
<evidence type="ECO:0000256" key="1">
    <source>
        <dbReference type="SAM" id="MobiDB-lite"/>
    </source>
</evidence>
<keyword evidence="3" id="KW-1185">Reference proteome</keyword>
<feature type="region of interest" description="Disordered" evidence="1">
    <location>
        <begin position="1"/>
        <end position="61"/>
    </location>
</feature>
<organism evidence="2 3">
    <name type="scientific">Sclerotinia nivalis</name>
    <dbReference type="NCBI Taxonomy" id="352851"/>
    <lineage>
        <taxon>Eukaryota</taxon>
        <taxon>Fungi</taxon>
        <taxon>Dikarya</taxon>
        <taxon>Ascomycota</taxon>
        <taxon>Pezizomycotina</taxon>
        <taxon>Leotiomycetes</taxon>
        <taxon>Helotiales</taxon>
        <taxon>Sclerotiniaceae</taxon>
        <taxon>Sclerotinia</taxon>
    </lineage>
</organism>
<sequence length="134" mass="14943">MKPLATKSSENYISSPSTIEKLPNNTPSSSFHRIESFTPSSPIQPMIRPTSDPIISEPNPISTPIAIESPILKASLNTTNTPALPTSIKRTVFKLAKQLRNFQGCTYKQHYNADQSHHRYHQQANIHSECSSLQ</sequence>
<comment type="caution">
    <text evidence="2">The sequence shown here is derived from an EMBL/GenBank/DDBJ whole genome shotgun (WGS) entry which is preliminary data.</text>
</comment>
<dbReference type="EMBL" id="JAPEIS010000016">
    <property type="protein sequence ID" value="KAJ8058178.1"/>
    <property type="molecule type" value="Genomic_DNA"/>
</dbReference>
<dbReference type="Proteomes" id="UP001152300">
    <property type="component" value="Unassembled WGS sequence"/>
</dbReference>
<feature type="compositionally biased region" description="Polar residues" evidence="1">
    <location>
        <begin position="1"/>
        <end position="43"/>
    </location>
</feature>
<gene>
    <name evidence="2" type="ORF">OCU04_012378</name>
</gene>
<evidence type="ECO:0000313" key="2">
    <source>
        <dbReference type="EMBL" id="KAJ8058178.1"/>
    </source>
</evidence>
<evidence type="ECO:0000313" key="3">
    <source>
        <dbReference type="Proteomes" id="UP001152300"/>
    </source>
</evidence>
<dbReference type="OrthoDB" id="5369347at2759"/>
<proteinExistence type="predicted"/>
<accession>A0A9X0A9M7</accession>
<name>A0A9X0A9M7_9HELO</name>
<reference evidence="2" key="1">
    <citation type="submission" date="2022-11" db="EMBL/GenBank/DDBJ databases">
        <title>Genome Resource of Sclerotinia nivalis Strain SnTB1, a Plant Pathogen Isolated from American Ginseng.</title>
        <authorList>
            <person name="Fan S."/>
        </authorList>
    </citation>
    <scope>NUCLEOTIDE SEQUENCE</scope>
    <source>
        <strain evidence="2">SnTB1</strain>
    </source>
</reference>